<dbReference type="EMBL" id="SWKV01000060">
    <property type="protein sequence ID" value="KAF3035239.1"/>
    <property type="molecule type" value="Genomic_DNA"/>
</dbReference>
<reference evidence="9" key="1">
    <citation type="submission" date="2019-04" db="EMBL/GenBank/DDBJ databases">
        <title>Sequencing of skin fungus with MAO and IRED activity.</title>
        <authorList>
            <person name="Marsaioli A.J."/>
            <person name="Bonatto J.M.C."/>
            <person name="Reis Junior O."/>
        </authorList>
    </citation>
    <scope>NUCLEOTIDE SEQUENCE</scope>
    <source>
        <strain evidence="9">28M1</strain>
    </source>
</reference>
<evidence type="ECO:0000256" key="1">
    <source>
        <dbReference type="ARBA" id="ARBA00004148"/>
    </source>
</evidence>
<evidence type="ECO:0000259" key="8">
    <source>
        <dbReference type="PROSITE" id="PS50186"/>
    </source>
</evidence>
<feature type="region of interest" description="Disordered" evidence="7">
    <location>
        <begin position="497"/>
        <end position="559"/>
    </location>
</feature>
<name>A0A9P5BYB4_9PLEO</name>
<dbReference type="InterPro" id="IPR036390">
    <property type="entry name" value="WH_DNA-bd_sf"/>
</dbReference>
<feature type="region of interest" description="Disordered" evidence="7">
    <location>
        <begin position="1437"/>
        <end position="1476"/>
    </location>
</feature>
<feature type="compositionally biased region" description="Polar residues" evidence="7">
    <location>
        <begin position="99"/>
        <end position="111"/>
    </location>
</feature>
<dbReference type="Gene3D" id="1.10.10.10">
    <property type="entry name" value="Winged helix-like DNA-binding domain superfamily/Winged helix DNA-binding domain"/>
    <property type="match status" value="1"/>
</dbReference>
<dbReference type="PANTHER" id="PTHR13179:SF8">
    <property type="entry name" value="GATOR COMPLEX PROTEIN DEPDC5"/>
    <property type="match status" value="1"/>
</dbReference>
<evidence type="ECO:0000256" key="6">
    <source>
        <dbReference type="ARBA" id="ARBA00023136"/>
    </source>
</evidence>
<feature type="region of interest" description="Disordered" evidence="7">
    <location>
        <begin position="627"/>
        <end position="720"/>
    </location>
</feature>
<dbReference type="InterPro" id="IPR045838">
    <property type="entry name" value="DEPDC5_CTD"/>
</dbReference>
<evidence type="ECO:0000256" key="3">
    <source>
        <dbReference type="ARBA" id="ARBA00018529"/>
    </source>
</evidence>
<keyword evidence="6" id="KW-0472">Membrane</keyword>
<feature type="compositionally biased region" description="Polar residues" evidence="7">
    <location>
        <begin position="643"/>
        <end position="664"/>
    </location>
</feature>
<gene>
    <name evidence="9" type="primary">IML1</name>
    <name evidence="9" type="ORF">E8E12_005563</name>
</gene>
<dbReference type="GO" id="GO:0005774">
    <property type="term" value="C:vacuolar membrane"/>
    <property type="evidence" value="ECO:0007669"/>
    <property type="project" value="UniProtKB-SubCell"/>
</dbReference>
<dbReference type="GO" id="GO:0035556">
    <property type="term" value="P:intracellular signal transduction"/>
    <property type="evidence" value="ECO:0007669"/>
    <property type="project" value="InterPro"/>
</dbReference>
<dbReference type="GO" id="GO:1990130">
    <property type="term" value="C:GATOR1 complex"/>
    <property type="evidence" value="ECO:0007669"/>
    <property type="project" value="TreeGrafter"/>
</dbReference>
<dbReference type="InterPro" id="IPR000591">
    <property type="entry name" value="DEP_dom"/>
</dbReference>
<feature type="domain" description="DEP" evidence="8">
    <location>
        <begin position="1084"/>
        <end position="1159"/>
    </location>
</feature>
<dbReference type="InterPro" id="IPR036388">
    <property type="entry name" value="WH-like_DNA-bd_sf"/>
</dbReference>
<protein>
    <recommendedName>
        <fullName evidence="3">Vacuolar membrane-associated protein IML1</fullName>
    </recommendedName>
    <alternativeName>
        <fullName evidence="4">Vacuolar membrane-associated protein iml1</fullName>
    </alternativeName>
</protein>
<accession>A0A9P5BYB4</accession>
<dbReference type="GO" id="GO:1904262">
    <property type="term" value="P:negative regulation of TORC1 signaling"/>
    <property type="evidence" value="ECO:0007669"/>
    <property type="project" value="TreeGrafter"/>
</dbReference>
<dbReference type="SMART" id="SM00049">
    <property type="entry name" value="DEP"/>
    <property type="match status" value="1"/>
</dbReference>
<dbReference type="PANTHER" id="PTHR13179">
    <property type="entry name" value="DEP DOMAIN CONTAINING PROTEIN 5"/>
    <property type="match status" value="1"/>
</dbReference>
<feature type="compositionally biased region" description="Basic and acidic residues" evidence="7">
    <location>
        <begin position="81"/>
        <end position="91"/>
    </location>
</feature>
<dbReference type="Proteomes" id="UP000758155">
    <property type="component" value="Unassembled WGS sequence"/>
</dbReference>
<comment type="similarity">
    <text evidence="2">Belongs to the IML1 family.</text>
</comment>
<dbReference type="Pfam" id="PF24438">
    <property type="entry name" value="IML1_N_fung"/>
    <property type="match status" value="1"/>
</dbReference>
<dbReference type="InterPro" id="IPR057068">
    <property type="entry name" value="IML1_N_fung"/>
</dbReference>
<dbReference type="GO" id="GO:0010508">
    <property type="term" value="P:positive regulation of autophagy"/>
    <property type="evidence" value="ECO:0007669"/>
    <property type="project" value="TreeGrafter"/>
</dbReference>
<evidence type="ECO:0000256" key="7">
    <source>
        <dbReference type="SAM" id="MobiDB-lite"/>
    </source>
</evidence>
<feature type="compositionally biased region" description="Low complexity" evidence="7">
    <location>
        <begin position="1203"/>
        <end position="1216"/>
    </location>
</feature>
<proteinExistence type="inferred from homology"/>
<dbReference type="PROSITE" id="PS50186">
    <property type="entry name" value="DEP"/>
    <property type="match status" value="1"/>
</dbReference>
<evidence type="ECO:0000313" key="10">
    <source>
        <dbReference type="Proteomes" id="UP000758155"/>
    </source>
</evidence>
<feature type="region of interest" description="Disordered" evidence="7">
    <location>
        <begin position="1184"/>
        <end position="1236"/>
    </location>
</feature>
<sequence>MSKSMTSSKNTKVQKICTLWTHDENFSRDDIVFNSDKFPELPTTPGTLLQIVALNTGTAVRDFSSSVKTSAHDSPQLKGESQSKDAAEFQSRKSRRGSFSRTVDENNSTLPGSHDVDSEKTYIFAAMPLPQDLKAKHANLQVSIAERIAKVFGFRNRMQVVITEADEARHEAHHVELVFREEYLARADMWRMAIAELSKRTVYRGQKVLFMGTIKATVKQIYIDGQSVHSGYFSPTTKPIFRSESARYVLFVQMSREMWDFDAEGAGEIMFNKVVSGFLPDLFKRWLKINAKHVVTIILFTRMQYDGEASVDRPDDTTSQHDAEASAGNFRDYYRVVVSDMASGDWIKILHQLKLEFRKFLREVSLIAKPTAEAIDASDNHHETAEAEANTIVAGRPSPASQGNILEAINLAAAQFAQDHIDRDLVRTGISVIVITPGTGVFEVDYNMLKLTTDTLVGSGIGIDLVCLSPMPLHSVPLFKYLSPSVVSDTRKDRHQDIYGSNDNVSELAEKTPKQRQPNFGSVSQTDLVTLPSDIDKVTPAIRGHSPPRRAGLPPMPAAAGPVPVKDHLKPRPSNWFLRQISFGGKAGPAKATLGDATTDITQGQVKPAMLTVEKSQKGEIAARLASTRLASSEKPSQPIAIRSSSRAGLSSTNSPSPDQSGRSVETVRDLRTRRTSVPSHPSSVKKDPGSTFLIAGKGDTKPNLDLSSSGGAKDAPKTLSPTSAIAPWAVLVNPCNPKKNVLNTMNQYRRWHHIFPRTLRTGTMKWRSLCSPAAVPLTHEWFPSAAQLSAEYNESPYKITQNDDDEILEAPKGRETLIRELVAFRLSHGFQICTGSAVSEFSGRQEKSLASILAPEYLASDGDTVFMTVGTSIHQLVCVAGGEVEVKRYHRKPTTALESSAGIDKPLPYRPYIRTAFEDTYDPRDVILRPPRKEYNWNFIDTFLAGYQDEFSDVLRFWRARFVLIPVEIPSVNRRAMPLLAEDSEEEVRLEGIRKLTQLWQRYRYFPPEERFSQGTTSSKQKDPNPLAIEYHTRDPSAVVAAGPVNTLYNNSDHELPSAVVSDADKYTTSNIDLKKLAEDLQGDKGIQMLDRRWHWKLHYNCFIGFDLTNWLLTNVKDIDSRESAVEFGNQLMERGLFQHVQRRHQFRDGNFFFQIGPEYRAPRPESRAGWFGLRKFDKSVPSTPLLEGPRTSPLTAKGLMSRPSTAESSSNASDSTKDGDKTPTRGGTAKRKVTLSRAMRYDVDPRHRSYRPEIINLHYDLVHNPDNCYHIRIDWMNVTAKLIEDAVVSWATSVEKYGLKLVEVPIAELANITDYHPFRSPYHIKLAMQPPQNQTEAMWDSMHFSPQYSRTDKFAYHKALLRKLNYVLDMEAANAFPSDADVSYSWGSPDYKYTQFIHRTGGLLAQITDDGNFMVLANRLAHNRARDVTRIRPLDLHEHKKVTNDGSQSSRLPSTPAVERANPHRSPFSSPLARPVQDSSLLHTALEKHAAAQLPTTAPPTQTPEQVKDELEAFCSDPALLSQFYNEAFKQAPSPSPRILPVLDNNIPSLGLPPAISIREASPASRDWSLGSSIIGRGATADRIGGISEMAFGTSGIAGRRQGSEGRQSGQRWHWGVTDLLLKSSLIFWSNRKNQNEPPLRRFPTEVRNKIYTLVCNTISMSGDSMFSKPCDVPKRGSRKELGFQVCDKPVTIEMSEKAYDEIV</sequence>
<dbReference type="SUPFAM" id="SSF46785">
    <property type="entry name" value="Winged helix' DNA-binding domain"/>
    <property type="match status" value="1"/>
</dbReference>
<feature type="compositionally biased region" description="Low complexity" evidence="7">
    <location>
        <begin position="549"/>
        <end position="559"/>
    </location>
</feature>
<feature type="compositionally biased region" description="Polar residues" evidence="7">
    <location>
        <begin position="1446"/>
        <end position="1455"/>
    </location>
</feature>
<dbReference type="OrthoDB" id="39497at2759"/>
<dbReference type="InterPro" id="IPR027244">
    <property type="entry name" value="IML1"/>
</dbReference>
<keyword evidence="5" id="KW-0926">Vacuole</keyword>
<keyword evidence="10" id="KW-1185">Reference proteome</keyword>
<comment type="caution">
    <text evidence="9">The sequence shown here is derived from an EMBL/GenBank/DDBJ whole genome shotgun (WGS) entry which is preliminary data.</text>
</comment>
<dbReference type="CDD" id="cd04449">
    <property type="entry name" value="DEP_DEPDC5-like"/>
    <property type="match status" value="1"/>
</dbReference>
<comment type="subcellular location">
    <subcellularLocation>
        <location evidence="1">Vacuole membrane</location>
        <topology evidence="1">Peripheral membrane protein</topology>
    </subcellularLocation>
</comment>
<dbReference type="Pfam" id="PF00610">
    <property type="entry name" value="DEP"/>
    <property type="match status" value="1"/>
</dbReference>
<feature type="region of interest" description="Disordered" evidence="7">
    <location>
        <begin position="65"/>
        <end position="114"/>
    </location>
</feature>
<feature type="compositionally biased region" description="Polar residues" evidence="7">
    <location>
        <begin position="515"/>
        <end position="528"/>
    </location>
</feature>
<dbReference type="Pfam" id="PF12257">
    <property type="entry name" value="IML1"/>
    <property type="match status" value="1"/>
</dbReference>
<dbReference type="Pfam" id="PF19418">
    <property type="entry name" value="DEPDC5_CTD"/>
    <property type="match status" value="1"/>
</dbReference>
<dbReference type="InterPro" id="IPR048255">
    <property type="entry name" value="IML1_N"/>
</dbReference>
<evidence type="ECO:0000313" key="9">
    <source>
        <dbReference type="EMBL" id="KAF3035239.1"/>
    </source>
</evidence>
<evidence type="ECO:0000256" key="2">
    <source>
        <dbReference type="ARBA" id="ARBA00005643"/>
    </source>
</evidence>
<evidence type="ECO:0000256" key="4">
    <source>
        <dbReference type="ARBA" id="ARBA00021881"/>
    </source>
</evidence>
<organism evidence="9 10">
    <name type="scientific">Didymella heteroderae</name>
    <dbReference type="NCBI Taxonomy" id="1769908"/>
    <lineage>
        <taxon>Eukaryota</taxon>
        <taxon>Fungi</taxon>
        <taxon>Dikarya</taxon>
        <taxon>Ascomycota</taxon>
        <taxon>Pezizomycotina</taxon>
        <taxon>Dothideomycetes</taxon>
        <taxon>Pleosporomycetidae</taxon>
        <taxon>Pleosporales</taxon>
        <taxon>Pleosporineae</taxon>
        <taxon>Didymellaceae</taxon>
        <taxon>Didymella</taxon>
    </lineage>
</organism>
<evidence type="ECO:0000256" key="5">
    <source>
        <dbReference type="ARBA" id="ARBA00022554"/>
    </source>
</evidence>
<dbReference type="GO" id="GO:0005096">
    <property type="term" value="F:GTPase activator activity"/>
    <property type="evidence" value="ECO:0007669"/>
    <property type="project" value="InterPro"/>
</dbReference>